<dbReference type="InterPro" id="IPR058625">
    <property type="entry name" value="MdtA-like_BSH"/>
</dbReference>
<evidence type="ECO:0000256" key="2">
    <source>
        <dbReference type="ARBA" id="ARBA00009477"/>
    </source>
</evidence>
<evidence type="ECO:0000256" key="1">
    <source>
        <dbReference type="ARBA" id="ARBA00004236"/>
    </source>
</evidence>
<name>A0A443JA73_9RHOB</name>
<dbReference type="Gene3D" id="2.40.420.20">
    <property type="match status" value="1"/>
</dbReference>
<dbReference type="Proteomes" id="UP000284476">
    <property type="component" value="Unassembled WGS sequence"/>
</dbReference>
<dbReference type="GO" id="GO:1990961">
    <property type="term" value="P:xenobiotic detoxification by transmembrane export across the plasma membrane"/>
    <property type="evidence" value="ECO:0007669"/>
    <property type="project" value="InterPro"/>
</dbReference>
<dbReference type="AlphaFoldDB" id="A0A443JA73"/>
<dbReference type="Pfam" id="PF25917">
    <property type="entry name" value="BSH_RND"/>
    <property type="match status" value="1"/>
</dbReference>
<dbReference type="InterPro" id="IPR058627">
    <property type="entry name" value="MdtA-like_C"/>
</dbReference>
<evidence type="ECO:0000313" key="10">
    <source>
        <dbReference type="EMBL" id="RWR17397.1"/>
    </source>
</evidence>
<dbReference type="InterPro" id="IPR030190">
    <property type="entry name" value="MacA_alpha-hairpin_sf"/>
</dbReference>
<protein>
    <submittedName>
        <fullName evidence="10">Efflux RND transporter periplasmic adaptor subunit</fullName>
    </submittedName>
</protein>
<organism evidence="10 11">
    <name type="scientific">Paenirhodobacter populi</name>
    <dbReference type="NCBI Taxonomy" id="2306993"/>
    <lineage>
        <taxon>Bacteria</taxon>
        <taxon>Pseudomonadati</taxon>
        <taxon>Pseudomonadota</taxon>
        <taxon>Alphaproteobacteria</taxon>
        <taxon>Rhodobacterales</taxon>
        <taxon>Rhodobacter group</taxon>
        <taxon>Paenirhodobacter</taxon>
    </lineage>
</organism>
<evidence type="ECO:0000259" key="9">
    <source>
        <dbReference type="Pfam" id="PF25967"/>
    </source>
</evidence>
<proteinExistence type="inferred from homology"/>
<evidence type="ECO:0000256" key="6">
    <source>
        <dbReference type="SAM" id="MobiDB-lite"/>
    </source>
</evidence>
<feature type="domain" description="Multidrug resistance protein MdtA-like C-terminal permuted SH3" evidence="9">
    <location>
        <begin position="312"/>
        <end position="368"/>
    </location>
</feature>
<evidence type="ECO:0000259" key="8">
    <source>
        <dbReference type="Pfam" id="PF25944"/>
    </source>
</evidence>
<dbReference type="PANTHER" id="PTHR30469">
    <property type="entry name" value="MULTIDRUG RESISTANCE PROTEIN MDTA"/>
    <property type="match status" value="1"/>
</dbReference>
<reference evidence="10 11" key="1">
    <citation type="submission" date="2019-01" db="EMBL/GenBank/DDBJ databases">
        <title>Sinorhodobacter populi sp. nov. isolated from the symptomatic bark tissue of Populus euramericana canker.</title>
        <authorList>
            <person name="Xu G."/>
        </authorList>
    </citation>
    <scope>NUCLEOTIDE SEQUENCE [LARGE SCALE GENOMIC DNA]</scope>
    <source>
        <strain evidence="10 11">SK2B-1</strain>
    </source>
</reference>
<dbReference type="GO" id="GO:0019898">
    <property type="term" value="C:extrinsic component of membrane"/>
    <property type="evidence" value="ECO:0007669"/>
    <property type="project" value="InterPro"/>
</dbReference>
<feature type="domain" description="Multidrug resistance protein MdtA-like barrel-sandwich hybrid" evidence="7">
    <location>
        <begin position="61"/>
        <end position="214"/>
    </location>
</feature>
<dbReference type="Gene3D" id="2.40.50.100">
    <property type="match status" value="1"/>
</dbReference>
<evidence type="ECO:0000256" key="3">
    <source>
        <dbReference type="ARBA" id="ARBA00022448"/>
    </source>
</evidence>
<dbReference type="Gene3D" id="6.10.140.1990">
    <property type="match status" value="1"/>
</dbReference>
<keyword evidence="4 5" id="KW-0175">Coiled coil</keyword>
<dbReference type="InterPro" id="IPR058626">
    <property type="entry name" value="MdtA-like_b-barrel"/>
</dbReference>
<accession>A0A443JA73</accession>
<gene>
    <name evidence="10" type="ORF">D2T30_19190</name>
</gene>
<evidence type="ECO:0000256" key="5">
    <source>
        <dbReference type="SAM" id="Coils"/>
    </source>
</evidence>
<keyword evidence="3" id="KW-0813">Transport</keyword>
<comment type="similarity">
    <text evidence="2">Belongs to the membrane fusion protein (MFP) (TC 8.A.1) family.</text>
</comment>
<dbReference type="GO" id="GO:1990281">
    <property type="term" value="C:efflux pump complex"/>
    <property type="evidence" value="ECO:0007669"/>
    <property type="project" value="TreeGrafter"/>
</dbReference>
<feature type="coiled-coil region" evidence="5">
    <location>
        <begin position="93"/>
        <end position="179"/>
    </location>
</feature>
<dbReference type="EMBL" id="SAUZ01000028">
    <property type="protein sequence ID" value="RWR17397.1"/>
    <property type="molecule type" value="Genomic_DNA"/>
</dbReference>
<evidence type="ECO:0000313" key="11">
    <source>
        <dbReference type="Proteomes" id="UP000284476"/>
    </source>
</evidence>
<dbReference type="Gene3D" id="2.40.30.170">
    <property type="match status" value="1"/>
</dbReference>
<dbReference type="GO" id="GO:1990195">
    <property type="term" value="C:macrolide transmembrane transporter complex"/>
    <property type="evidence" value="ECO:0007669"/>
    <property type="project" value="InterPro"/>
</dbReference>
<dbReference type="Pfam" id="PF25944">
    <property type="entry name" value="Beta-barrel_RND"/>
    <property type="match status" value="1"/>
</dbReference>
<comment type="subcellular location">
    <subcellularLocation>
        <location evidence="1">Cell membrane</location>
    </subcellularLocation>
</comment>
<dbReference type="NCBIfam" id="TIGR01730">
    <property type="entry name" value="RND_mfp"/>
    <property type="match status" value="1"/>
</dbReference>
<feature type="domain" description="Multidrug resistance protein MdtA-like beta-barrel" evidence="8">
    <location>
        <begin position="221"/>
        <end position="307"/>
    </location>
</feature>
<dbReference type="InterPro" id="IPR006143">
    <property type="entry name" value="RND_pump_MFP"/>
</dbReference>
<reference evidence="10 11" key="2">
    <citation type="submission" date="2019-01" db="EMBL/GenBank/DDBJ databases">
        <authorList>
            <person name="Li Y."/>
        </authorList>
    </citation>
    <scope>NUCLEOTIDE SEQUENCE [LARGE SCALE GENOMIC DNA]</scope>
    <source>
        <strain evidence="10 11">SK2B-1</strain>
    </source>
</reference>
<dbReference type="SUPFAM" id="SSF111369">
    <property type="entry name" value="HlyD-like secretion proteins"/>
    <property type="match status" value="1"/>
</dbReference>
<evidence type="ECO:0000256" key="4">
    <source>
        <dbReference type="ARBA" id="ARBA00023054"/>
    </source>
</evidence>
<dbReference type="PANTHER" id="PTHR30469:SF33">
    <property type="entry name" value="SLR1207 PROTEIN"/>
    <property type="match status" value="1"/>
</dbReference>
<sequence length="396" mass="41376">MMKRKTAALIGAVVLAALGYWGWQTYGRSDRTAAPATVSVARGSVSQTVLATGQVEAKQLVSVGGRVSGQIETLAVVLGQDVKKDDLIVQIDSNDQENAVAQARANLANIAAQISATTANLSKAELEYARQQKLARSDYSSQQTLETAAADVEVYKANIAALEAQKSSAEINVKTAQTALSRTTIVAPISGTVVAVNVQQGQTVNATQSAPTMVKLADLDTVVIKAEISEADVVSLRPGQHASFTILGAPNRRFSTTVREVEPAPSALKDSDTISTDSAIYYNAILELPNEDRTLRIGMTTQVTITLAEAKDVLTVPAGALRRKGRDYFVTVVGPMGGLTEQQVEVGLNNKVTAEIKAGLTEGQQVVSAGQGAMGLGPGAGQAGSASRRIGPPMGF</sequence>
<comment type="caution">
    <text evidence="10">The sequence shown here is derived from an EMBL/GenBank/DDBJ whole genome shotgun (WGS) entry which is preliminary data.</text>
</comment>
<dbReference type="Pfam" id="PF25967">
    <property type="entry name" value="RND-MFP_C"/>
    <property type="match status" value="1"/>
</dbReference>
<feature type="region of interest" description="Disordered" evidence="6">
    <location>
        <begin position="377"/>
        <end position="396"/>
    </location>
</feature>
<dbReference type="RefSeq" id="WP_128210181.1">
    <property type="nucleotide sequence ID" value="NZ_JBHRSO010000059.1"/>
</dbReference>
<evidence type="ECO:0000259" key="7">
    <source>
        <dbReference type="Pfam" id="PF25917"/>
    </source>
</evidence>
<dbReference type="GO" id="GO:0015562">
    <property type="term" value="F:efflux transmembrane transporter activity"/>
    <property type="evidence" value="ECO:0007669"/>
    <property type="project" value="TreeGrafter"/>
</dbReference>
<dbReference type="GO" id="GO:0030313">
    <property type="term" value="C:cell envelope"/>
    <property type="evidence" value="ECO:0007669"/>
    <property type="project" value="UniProtKB-SubCell"/>
</dbReference>